<protein>
    <submittedName>
        <fullName evidence="4">Sulfur-oxidizing protein SoxY</fullName>
    </submittedName>
</protein>
<dbReference type="RefSeq" id="WP_101496350.1">
    <property type="nucleotide sequence ID" value="NZ_LNJZ01000005.1"/>
</dbReference>
<dbReference type="InterPro" id="IPR032711">
    <property type="entry name" value="SoxY"/>
</dbReference>
<evidence type="ECO:0000259" key="2">
    <source>
        <dbReference type="Pfam" id="PF08770"/>
    </source>
</evidence>
<proteinExistence type="predicted"/>
<sequence length="249" mass="27947">MYKSLLAGLLLGTCTTLLHAEETSRHTSTMWDYYHQRLLDNQEFVFDDRVQVNTPPFAEDARQVPLEIDARALPGTTRKIMLWAELNPIPQIMVVTPGEQLENLIAVRIRVEQATPIRAAFLQDDGLWHVGTGHIEAAGGGCTAPSVIRAEEGWEKHVGEIFGARHLRDNSSFLRMRISHPMDNGLSGGIPEYFVDHAQLRDESGRVLADFELFASVSENPTLTLALKGEQQARLWARDNNGNEFNARF</sequence>
<dbReference type="InterPro" id="IPR030831">
    <property type="entry name" value="Fuse-rel_SoxYZ"/>
</dbReference>
<evidence type="ECO:0000259" key="3">
    <source>
        <dbReference type="Pfam" id="PF13501"/>
    </source>
</evidence>
<dbReference type="Gene3D" id="2.60.40.10">
    <property type="entry name" value="Immunoglobulins"/>
    <property type="match status" value="1"/>
</dbReference>
<dbReference type="AlphaFoldDB" id="A0A4R6TRF7"/>
<gene>
    <name evidence="4" type="ORF">DFQ45_11415</name>
</gene>
<dbReference type="Pfam" id="PF08770">
    <property type="entry name" value="SoxZ"/>
    <property type="match status" value="1"/>
</dbReference>
<reference evidence="4 5" key="1">
    <citation type="submission" date="2019-03" db="EMBL/GenBank/DDBJ databases">
        <title>Genomic Encyclopedia of Type Strains, Phase IV (KMG-IV): sequencing the most valuable type-strain genomes for metagenomic binning, comparative biology and taxonomic classification.</title>
        <authorList>
            <person name="Goeker M."/>
        </authorList>
    </citation>
    <scope>NUCLEOTIDE SEQUENCE [LARGE SCALE GENOMIC DNA]</scope>
    <source>
        <strain evidence="4 5">DSM 28679</strain>
    </source>
</reference>
<evidence type="ECO:0000313" key="5">
    <source>
        <dbReference type="Proteomes" id="UP000294575"/>
    </source>
</evidence>
<dbReference type="Pfam" id="PF13501">
    <property type="entry name" value="SoxY"/>
    <property type="match status" value="1"/>
</dbReference>
<dbReference type="NCBIfam" id="TIGR04557">
    <property type="entry name" value="fuse_rel_SoxYZ"/>
    <property type="match status" value="1"/>
</dbReference>
<dbReference type="Proteomes" id="UP000294575">
    <property type="component" value="Unassembled WGS sequence"/>
</dbReference>
<organism evidence="4 5">
    <name type="scientific">Thiopseudomonas denitrificans</name>
    <dbReference type="NCBI Taxonomy" id="1501432"/>
    <lineage>
        <taxon>Bacteria</taxon>
        <taxon>Pseudomonadati</taxon>
        <taxon>Pseudomonadota</taxon>
        <taxon>Gammaproteobacteria</taxon>
        <taxon>Pseudomonadales</taxon>
        <taxon>Pseudomonadaceae</taxon>
        <taxon>Thiopseudomonas</taxon>
    </lineage>
</organism>
<accession>A0A4R6TRF7</accession>
<dbReference type="Gene3D" id="2.60.40.2470">
    <property type="entry name" value="SoxY domain"/>
    <property type="match status" value="1"/>
</dbReference>
<evidence type="ECO:0000256" key="1">
    <source>
        <dbReference type="SAM" id="SignalP"/>
    </source>
</evidence>
<feature type="domain" description="Ig-like SoxY" evidence="3">
    <location>
        <begin position="37"/>
        <end position="142"/>
    </location>
</feature>
<name>A0A4R6TRF7_9GAMM</name>
<dbReference type="SUPFAM" id="SSF81296">
    <property type="entry name" value="E set domains"/>
    <property type="match status" value="1"/>
</dbReference>
<keyword evidence="5" id="KW-1185">Reference proteome</keyword>
<dbReference type="InterPro" id="IPR013783">
    <property type="entry name" value="Ig-like_fold"/>
</dbReference>
<evidence type="ECO:0000313" key="4">
    <source>
        <dbReference type="EMBL" id="TDQ36148.1"/>
    </source>
</evidence>
<feature type="domain" description="Sulphur oxidation protein SoxZ" evidence="2">
    <location>
        <begin position="174"/>
        <end position="248"/>
    </location>
</feature>
<dbReference type="EMBL" id="SNYK01000014">
    <property type="protein sequence ID" value="TDQ36148.1"/>
    <property type="molecule type" value="Genomic_DNA"/>
</dbReference>
<keyword evidence="1" id="KW-0732">Signal</keyword>
<feature type="chain" id="PRO_5020969310" evidence="1">
    <location>
        <begin position="21"/>
        <end position="249"/>
    </location>
</feature>
<feature type="signal peptide" evidence="1">
    <location>
        <begin position="1"/>
        <end position="20"/>
    </location>
</feature>
<dbReference type="InterPro" id="IPR014880">
    <property type="entry name" value="SoxZ_dom"/>
</dbReference>
<comment type="caution">
    <text evidence="4">The sequence shown here is derived from an EMBL/GenBank/DDBJ whole genome shotgun (WGS) entry which is preliminary data.</text>
</comment>
<dbReference type="InterPro" id="IPR038162">
    <property type="entry name" value="SoxY_sf"/>
</dbReference>
<dbReference type="OrthoDB" id="5343309at2"/>
<dbReference type="InterPro" id="IPR014756">
    <property type="entry name" value="Ig_E-set"/>
</dbReference>